<comment type="caution">
    <text evidence="1">The sequence shown here is derived from an EMBL/GenBank/DDBJ whole genome shotgun (WGS) entry which is preliminary data.</text>
</comment>
<dbReference type="EMBL" id="QXTE01000068">
    <property type="protein sequence ID" value="TFK08536.1"/>
    <property type="molecule type" value="Genomic_DNA"/>
</dbReference>
<accession>A0A4D9EEM1</accession>
<keyword evidence="2" id="KW-1185">Reference proteome</keyword>
<organism evidence="1 2">
    <name type="scientific">Platysternon megacephalum</name>
    <name type="common">big-headed turtle</name>
    <dbReference type="NCBI Taxonomy" id="55544"/>
    <lineage>
        <taxon>Eukaryota</taxon>
        <taxon>Metazoa</taxon>
        <taxon>Chordata</taxon>
        <taxon>Craniata</taxon>
        <taxon>Vertebrata</taxon>
        <taxon>Euteleostomi</taxon>
        <taxon>Archelosauria</taxon>
        <taxon>Testudinata</taxon>
        <taxon>Testudines</taxon>
        <taxon>Cryptodira</taxon>
        <taxon>Durocryptodira</taxon>
        <taxon>Testudinoidea</taxon>
        <taxon>Platysternidae</taxon>
        <taxon>Platysternon</taxon>
    </lineage>
</organism>
<evidence type="ECO:0000313" key="2">
    <source>
        <dbReference type="Proteomes" id="UP000297703"/>
    </source>
</evidence>
<dbReference type="Proteomes" id="UP000297703">
    <property type="component" value="Unassembled WGS sequence"/>
</dbReference>
<gene>
    <name evidence="1" type="ORF">DR999_PMT08557</name>
</gene>
<protein>
    <submittedName>
        <fullName evidence="1">Potassium voltage-gated channel subfamily G member 1</fullName>
    </submittedName>
</protein>
<reference evidence="1 2" key="2">
    <citation type="submission" date="2019-04" db="EMBL/GenBank/DDBJ databases">
        <title>The genome sequence of big-headed turtle.</title>
        <authorList>
            <person name="Gong S."/>
        </authorList>
    </citation>
    <scope>NUCLEOTIDE SEQUENCE [LARGE SCALE GENOMIC DNA]</scope>
    <source>
        <strain evidence="1">DO16091913</strain>
        <tissue evidence="1">Muscle</tissue>
    </source>
</reference>
<dbReference type="AlphaFoldDB" id="A0A4D9EEM1"/>
<reference evidence="1 2" key="1">
    <citation type="submission" date="2019-04" db="EMBL/GenBank/DDBJ databases">
        <title>Draft genome of the big-headed turtle Platysternon megacephalum.</title>
        <authorList>
            <person name="Gong S."/>
        </authorList>
    </citation>
    <scope>NUCLEOTIDE SEQUENCE [LARGE SCALE GENOMIC DNA]</scope>
    <source>
        <strain evidence="1">DO16091913</strain>
        <tissue evidence="1">Muscle</tissue>
    </source>
</reference>
<sequence>MIRVNNRILPCYGKEKEALNHRHLIHYVTVFNWCTAHTRICTINLPETSIFPFKMPIVHLLKIPDIPVCTIFVSTTHEYTVPYGLLEILMYAYIPFMPPLIYKLYIH</sequence>
<evidence type="ECO:0000313" key="1">
    <source>
        <dbReference type="EMBL" id="TFK08536.1"/>
    </source>
</evidence>
<proteinExistence type="predicted"/>
<name>A0A4D9EEM1_9SAUR</name>